<dbReference type="Proteomes" id="UP000027602">
    <property type="component" value="Chromosome"/>
</dbReference>
<gene>
    <name evidence="3" type="ORF">BMMGA3_00445</name>
</gene>
<keyword evidence="4" id="KW-1185">Reference proteome</keyword>
<keyword evidence="1" id="KW-0238">DNA-binding</keyword>
<evidence type="ECO:0000313" key="3">
    <source>
        <dbReference type="EMBL" id="AIE58607.1"/>
    </source>
</evidence>
<dbReference type="Pfam" id="PF01381">
    <property type="entry name" value="HTH_3"/>
    <property type="match status" value="1"/>
</dbReference>
<dbReference type="InterPro" id="IPR050807">
    <property type="entry name" value="TransReg_Diox_bact_type"/>
</dbReference>
<dbReference type="OrthoDB" id="3035529at2"/>
<dbReference type="CDD" id="cd00093">
    <property type="entry name" value="HTH_XRE"/>
    <property type="match status" value="1"/>
</dbReference>
<dbReference type="SUPFAM" id="SSF47413">
    <property type="entry name" value="lambda repressor-like DNA-binding domains"/>
    <property type="match status" value="1"/>
</dbReference>
<protein>
    <recommendedName>
        <fullName evidence="2">HTH cro/C1-type domain-containing protein</fullName>
    </recommendedName>
</protein>
<evidence type="ECO:0000256" key="1">
    <source>
        <dbReference type="ARBA" id="ARBA00023125"/>
    </source>
</evidence>
<dbReference type="GO" id="GO:0005829">
    <property type="term" value="C:cytosol"/>
    <property type="evidence" value="ECO:0007669"/>
    <property type="project" value="TreeGrafter"/>
</dbReference>
<sequence>MEAEKWGRRIRAFRKLKGYTQEGFAKELGVSVSILGEVERGNRMPSKDFLEQVAALLNIHIDELIPPEENDIDPSP</sequence>
<dbReference type="SMART" id="SM00530">
    <property type="entry name" value="HTH_XRE"/>
    <property type="match status" value="1"/>
</dbReference>
<name>I3EC64_BACMM</name>
<feature type="domain" description="HTH cro/C1-type" evidence="2">
    <location>
        <begin position="10"/>
        <end position="64"/>
    </location>
</feature>
<reference evidence="3 4" key="1">
    <citation type="journal article" date="2015" name="BMC Genomics">
        <title>Transcriptome analysis of thermophilic methylotrophic Bacillus methanolicus MGA3 using RNA-sequencing provides detailed insights into its previously uncharted transcriptional landscape.</title>
        <authorList>
            <person name="Irla M."/>
            <person name="Neshat A."/>
            <person name="Brautaset T."/>
            <person name="Ruckert C."/>
            <person name="Kalinowski J."/>
            <person name="Wendisch V.F."/>
        </authorList>
    </citation>
    <scope>NUCLEOTIDE SEQUENCE [LARGE SCALE GENOMIC DNA]</scope>
    <source>
        <strain evidence="4">MGA3 / ATCC 53907</strain>
    </source>
</reference>
<dbReference type="InterPro" id="IPR001387">
    <property type="entry name" value="Cro/C1-type_HTH"/>
</dbReference>
<organism evidence="3 4">
    <name type="scientific">Bacillus methanolicus (strain MGA3 / ATCC 53907)</name>
    <dbReference type="NCBI Taxonomy" id="796606"/>
    <lineage>
        <taxon>Bacteria</taxon>
        <taxon>Bacillati</taxon>
        <taxon>Bacillota</taxon>
        <taxon>Bacilli</taxon>
        <taxon>Bacillales</taxon>
        <taxon>Bacillaceae</taxon>
        <taxon>Bacillus</taxon>
    </lineage>
</organism>
<dbReference type="PROSITE" id="PS50943">
    <property type="entry name" value="HTH_CROC1"/>
    <property type="match status" value="1"/>
</dbReference>
<dbReference type="PANTHER" id="PTHR46797">
    <property type="entry name" value="HTH-TYPE TRANSCRIPTIONAL REGULATOR"/>
    <property type="match status" value="1"/>
</dbReference>
<dbReference type="InterPro" id="IPR010982">
    <property type="entry name" value="Lambda_DNA-bd_dom_sf"/>
</dbReference>
<dbReference type="STRING" id="796606.BMMGA3_00445"/>
<dbReference type="RefSeq" id="WP_003347209.1">
    <property type="nucleotide sequence ID" value="NZ_ADWW01000001.1"/>
</dbReference>
<dbReference type="AlphaFoldDB" id="I3EC64"/>
<dbReference type="EMBL" id="CP007739">
    <property type="protein sequence ID" value="AIE58607.1"/>
    <property type="molecule type" value="Genomic_DNA"/>
</dbReference>
<dbReference type="eggNOG" id="COG1396">
    <property type="taxonomic scope" value="Bacteria"/>
</dbReference>
<evidence type="ECO:0000313" key="4">
    <source>
        <dbReference type="Proteomes" id="UP000027602"/>
    </source>
</evidence>
<evidence type="ECO:0000259" key="2">
    <source>
        <dbReference type="PROSITE" id="PS50943"/>
    </source>
</evidence>
<accession>I3EC64</accession>
<proteinExistence type="predicted"/>
<dbReference type="Gene3D" id="1.10.260.40">
    <property type="entry name" value="lambda repressor-like DNA-binding domains"/>
    <property type="match status" value="1"/>
</dbReference>
<dbReference type="KEGG" id="bmet:BMMGA3_00445"/>
<dbReference type="GO" id="GO:0003700">
    <property type="term" value="F:DNA-binding transcription factor activity"/>
    <property type="evidence" value="ECO:0007669"/>
    <property type="project" value="TreeGrafter"/>
</dbReference>
<dbReference type="GO" id="GO:0003677">
    <property type="term" value="F:DNA binding"/>
    <property type="evidence" value="ECO:0007669"/>
    <property type="project" value="UniProtKB-KW"/>
</dbReference>
<dbReference type="HOGENOM" id="CLU_066192_29_2_9"/>
<dbReference type="PANTHER" id="PTHR46797:SF1">
    <property type="entry name" value="METHYLPHOSPHONATE SYNTHASE"/>
    <property type="match status" value="1"/>
</dbReference>